<dbReference type="EMBL" id="AE008918">
    <property type="protein sequence ID" value="AAL53256.1"/>
    <property type="molecule type" value="Genomic_DNA"/>
</dbReference>
<dbReference type="KEGG" id="bme:BMEII0015"/>
<name>Q8YE03_BRUME</name>
<feature type="domain" description="Saccharopine dehydrogenase NADP binding" evidence="1">
    <location>
        <begin position="16"/>
        <end position="158"/>
    </location>
</feature>
<dbReference type="PIR" id="AE3511">
    <property type="entry name" value="AE3511"/>
</dbReference>
<reference evidence="2 3" key="1">
    <citation type="journal article" date="2002" name="Proc. Natl. Acad. Sci. U.S.A.">
        <title>The genome sequence of the facultative intracellular pathogen Brucella melitensis.</title>
        <authorList>
            <person name="DelVecchio V.G."/>
            <person name="Kapatral V."/>
            <person name="Redkar R.J."/>
            <person name="Patra G."/>
            <person name="Mujer C."/>
            <person name="Los T."/>
            <person name="Ivanova N."/>
            <person name="Anderson I."/>
            <person name="Bhattacharyya A."/>
            <person name="Lykidis A."/>
            <person name="Reznik G."/>
            <person name="Jablonski L."/>
            <person name="Larsen N."/>
            <person name="D'Souza M."/>
            <person name="Bernal A."/>
            <person name="Mazur M."/>
            <person name="Goltsman E."/>
            <person name="Selkov E."/>
            <person name="Elzer P.H."/>
            <person name="Hagius S."/>
            <person name="O'Callaghan D."/>
            <person name="Letesson J.J."/>
            <person name="Haselkorn R."/>
            <person name="Kyrpides N."/>
            <person name="Overbeek R."/>
        </authorList>
    </citation>
    <scope>NUCLEOTIDE SEQUENCE [LARGE SCALE GENOMIC DNA]</scope>
    <source>
        <strain evidence="3">ATCC 23456 / CCUG 17765 / NCTC 10094 / 16M</strain>
    </source>
</reference>
<dbReference type="AlphaFoldDB" id="Q8YE03"/>
<proteinExistence type="predicted"/>
<evidence type="ECO:0000259" key="1">
    <source>
        <dbReference type="Pfam" id="PF03435"/>
    </source>
</evidence>
<dbReference type="InterPro" id="IPR005097">
    <property type="entry name" value="Sacchrp_dh_NADP-bd"/>
</dbReference>
<dbReference type="eggNOG" id="COG5310">
    <property type="taxonomic scope" value="Bacteria"/>
</dbReference>
<sequence>MAREKWQVYGEITGPIIMIGFGSIGRGTLPLIERHFKFDRSQMVVIDPSEKNRKILDEKNIRFIKQAITRDNYKDVLGPLLKGVKGQPFVVNLSVDTSSLDLMRFVRECGALYIDTVVEPWLGFYFDAQADNAARTNYALRETVRSEKRKNPGGPTAVSCCGANPGMVSWFVKKALVDLAAELKLDFTEPAPQDRHGWAKLMKKAGVKGIHIAERDTQRARKPKPFNTFWNTWSVEGFIDGRPSACRAWLGQP</sequence>
<dbReference type="Proteomes" id="UP000000419">
    <property type="component" value="Chromosome II"/>
</dbReference>
<gene>
    <name evidence="2" type="ordered locus">BMEII0015</name>
</gene>
<dbReference type="Gene3D" id="3.40.50.720">
    <property type="entry name" value="NAD(P)-binding Rossmann-like Domain"/>
    <property type="match status" value="1"/>
</dbReference>
<organism evidence="2 3">
    <name type="scientific">Brucella melitensis biotype 1 (strain ATCC 23456 / CCUG 17765 / NCTC 10094 / 16M)</name>
    <dbReference type="NCBI Taxonomy" id="224914"/>
    <lineage>
        <taxon>Bacteria</taxon>
        <taxon>Pseudomonadati</taxon>
        <taxon>Pseudomonadota</taxon>
        <taxon>Alphaproteobacteria</taxon>
        <taxon>Hyphomicrobiales</taxon>
        <taxon>Brucellaceae</taxon>
        <taxon>Brucella/Ochrobactrum group</taxon>
        <taxon>Brucella</taxon>
    </lineage>
</organism>
<dbReference type="Pfam" id="PF03435">
    <property type="entry name" value="Sacchrp_dh_NADP"/>
    <property type="match status" value="1"/>
</dbReference>
<dbReference type="PhylomeDB" id="Q8YE03"/>
<evidence type="ECO:0000313" key="3">
    <source>
        <dbReference type="Proteomes" id="UP000000419"/>
    </source>
</evidence>
<accession>Q8YE03</accession>
<keyword evidence="3" id="KW-1185">Reference proteome</keyword>
<evidence type="ECO:0000313" key="2">
    <source>
        <dbReference type="EMBL" id="AAL53256.1"/>
    </source>
</evidence>
<protein>
    <submittedName>
        <fullName evidence="2">Homospermidine synthase</fullName>
    </submittedName>
</protein>